<evidence type="ECO:0000259" key="1">
    <source>
        <dbReference type="Pfam" id="PF00646"/>
    </source>
</evidence>
<dbReference type="InterPro" id="IPR036047">
    <property type="entry name" value="F-box-like_dom_sf"/>
</dbReference>
<keyword evidence="3" id="KW-1185">Reference proteome</keyword>
<name>A0AA39UAX3_9AGAR</name>
<evidence type="ECO:0000313" key="2">
    <source>
        <dbReference type="EMBL" id="KAK0475664.1"/>
    </source>
</evidence>
<dbReference type="EMBL" id="JAUEPU010000145">
    <property type="protein sequence ID" value="KAK0475664.1"/>
    <property type="molecule type" value="Genomic_DNA"/>
</dbReference>
<evidence type="ECO:0000313" key="3">
    <source>
        <dbReference type="Proteomes" id="UP001175228"/>
    </source>
</evidence>
<dbReference type="Pfam" id="PF00646">
    <property type="entry name" value="F-box"/>
    <property type="match status" value="1"/>
</dbReference>
<accession>A0AA39UAX3</accession>
<dbReference type="CDD" id="cd09917">
    <property type="entry name" value="F-box_SF"/>
    <property type="match status" value="1"/>
</dbReference>
<dbReference type="SUPFAM" id="SSF81383">
    <property type="entry name" value="F-box domain"/>
    <property type="match status" value="1"/>
</dbReference>
<dbReference type="InterPro" id="IPR001810">
    <property type="entry name" value="F-box_dom"/>
</dbReference>
<protein>
    <recommendedName>
        <fullName evidence="1">F-box domain-containing protein</fullName>
    </recommendedName>
</protein>
<comment type="caution">
    <text evidence="2">The sequence shown here is derived from an EMBL/GenBank/DDBJ whole genome shotgun (WGS) entry which is preliminary data.</text>
</comment>
<organism evidence="2 3">
    <name type="scientific">Armillaria luteobubalina</name>
    <dbReference type="NCBI Taxonomy" id="153913"/>
    <lineage>
        <taxon>Eukaryota</taxon>
        <taxon>Fungi</taxon>
        <taxon>Dikarya</taxon>
        <taxon>Basidiomycota</taxon>
        <taxon>Agaricomycotina</taxon>
        <taxon>Agaricomycetes</taxon>
        <taxon>Agaricomycetidae</taxon>
        <taxon>Agaricales</taxon>
        <taxon>Marasmiineae</taxon>
        <taxon>Physalacriaceae</taxon>
        <taxon>Armillaria</taxon>
    </lineage>
</organism>
<reference evidence="2" key="1">
    <citation type="submission" date="2023-06" db="EMBL/GenBank/DDBJ databases">
        <authorList>
            <consortium name="Lawrence Berkeley National Laboratory"/>
            <person name="Ahrendt S."/>
            <person name="Sahu N."/>
            <person name="Indic B."/>
            <person name="Wong-Bajracharya J."/>
            <person name="Merenyi Z."/>
            <person name="Ke H.-M."/>
            <person name="Monk M."/>
            <person name="Kocsube S."/>
            <person name="Drula E."/>
            <person name="Lipzen A."/>
            <person name="Balint B."/>
            <person name="Henrissat B."/>
            <person name="Andreopoulos B."/>
            <person name="Martin F.M."/>
            <person name="Harder C.B."/>
            <person name="Rigling D."/>
            <person name="Ford K.L."/>
            <person name="Foster G.D."/>
            <person name="Pangilinan J."/>
            <person name="Papanicolaou A."/>
            <person name="Barry K."/>
            <person name="LaButti K."/>
            <person name="Viragh M."/>
            <person name="Koriabine M."/>
            <person name="Yan M."/>
            <person name="Riley R."/>
            <person name="Champramary S."/>
            <person name="Plett K.L."/>
            <person name="Tsai I.J."/>
            <person name="Slot J."/>
            <person name="Sipos G."/>
            <person name="Plett J."/>
            <person name="Nagy L.G."/>
            <person name="Grigoriev I.V."/>
        </authorList>
    </citation>
    <scope>NUCLEOTIDE SEQUENCE</scope>
    <source>
        <strain evidence="2">HWK02</strain>
    </source>
</reference>
<sequence length="206" mass="23037">MSYSPSATKRYLCSTMTDIPPELFAEILSHLDIPTIKVLSLASSNFHMACFPYLFRGLSLNGDLRPAPKFFSTFEGRRPIPCLQKIELKWLKDDISTALLPWCTKAHIAKTNGSLIGNTAILPSLTLLKELELANLSFPSLADYFALLSSLPLTLNQLKIRKNRFRECQSAYTCNRTIKLKCLETHSAGDLAPFLRVDCPVYPLGP</sequence>
<dbReference type="AlphaFoldDB" id="A0AA39UAX3"/>
<proteinExistence type="predicted"/>
<feature type="domain" description="F-box" evidence="1">
    <location>
        <begin position="17"/>
        <end position="49"/>
    </location>
</feature>
<gene>
    <name evidence="2" type="ORF">EDD18DRAFT_1366907</name>
</gene>
<dbReference type="Proteomes" id="UP001175228">
    <property type="component" value="Unassembled WGS sequence"/>
</dbReference>